<sequence>MSPPAATTPKAGPGPGSDAVVEPSPFQNPRFTVFAAGNALNNIGEAMYATALPLLAYRLTGSLAVMTLLAAAVPLGMLLAPSLGWAADRWGPRALVVPGLLLQAAAALVMNLVLHAGAPTTTALFVCALLVAIGGAAYRTGWMTGVPGMFPDCPVRARGTLNSLFFAATLVGPVVFSLCLPFLGYEGLLWLNLATFFAPVAVWAMGVHPPRVLPGAPGAGRNWKLSEGWKAIVADRRVLDMLIVQVVLAVTCGAGFQALVVYSLGHTWHLSDRSVSAVVTLMNACMLAGNLLVAQRKRIRPRISLTLGMTACGLSLLLLALPWWQVFLAAVALGALGEGAVLSTVVMMRVKYLPGPVLGRASGLMWLITGGAALLSPAVTPALTETVGARGTFLVLGLGACSALWYLRRGRTDWARPSAPVAPASNVQEEPPCKK</sequence>
<feature type="transmembrane region" description="Helical" evidence="7">
    <location>
        <begin position="120"/>
        <end position="138"/>
    </location>
</feature>
<dbReference type="InterPro" id="IPR020846">
    <property type="entry name" value="MFS_dom"/>
</dbReference>
<keyword evidence="2" id="KW-1003">Cell membrane</keyword>
<feature type="transmembrane region" description="Helical" evidence="7">
    <location>
        <begin position="330"/>
        <end position="350"/>
    </location>
</feature>
<dbReference type="GeneID" id="95609216"/>
<dbReference type="CDD" id="cd06173">
    <property type="entry name" value="MFS_MefA_like"/>
    <property type="match status" value="1"/>
</dbReference>
<dbReference type="SUPFAM" id="SSF103473">
    <property type="entry name" value="MFS general substrate transporter"/>
    <property type="match status" value="1"/>
</dbReference>
<evidence type="ECO:0000256" key="3">
    <source>
        <dbReference type="ARBA" id="ARBA00022692"/>
    </source>
</evidence>
<evidence type="ECO:0000256" key="5">
    <source>
        <dbReference type="ARBA" id="ARBA00023136"/>
    </source>
</evidence>
<gene>
    <name evidence="9" type="ORF">CP980_01320</name>
</gene>
<name>A0A5J6J098_STRVI</name>
<feature type="transmembrane region" description="Helical" evidence="7">
    <location>
        <begin position="357"/>
        <end position="375"/>
    </location>
</feature>
<protein>
    <submittedName>
        <fullName evidence="9">MFS transporter</fullName>
    </submittedName>
</protein>
<dbReference type="Pfam" id="PF07690">
    <property type="entry name" value="MFS_1"/>
    <property type="match status" value="1"/>
</dbReference>
<dbReference type="AlphaFoldDB" id="A0A5J6J098"/>
<feature type="transmembrane region" description="Helical" evidence="7">
    <location>
        <begin position="274"/>
        <end position="293"/>
    </location>
</feature>
<feature type="transmembrane region" description="Helical" evidence="7">
    <location>
        <begin position="159"/>
        <end position="183"/>
    </location>
</feature>
<dbReference type="InterPro" id="IPR011701">
    <property type="entry name" value="MFS"/>
</dbReference>
<evidence type="ECO:0000256" key="4">
    <source>
        <dbReference type="ARBA" id="ARBA00022989"/>
    </source>
</evidence>
<feature type="transmembrane region" description="Helical" evidence="7">
    <location>
        <begin position="189"/>
        <end position="207"/>
    </location>
</feature>
<dbReference type="PANTHER" id="PTHR23513">
    <property type="entry name" value="INTEGRAL MEMBRANE EFFLUX PROTEIN-RELATED"/>
    <property type="match status" value="1"/>
</dbReference>
<feature type="region of interest" description="Disordered" evidence="6">
    <location>
        <begin position="1"/>
        <end position="22"/>
    </location>
</feature>
<comment type="subcellular location">
    <subcellularLocation>
        <location evidence="1">Cell membrane</location>
        <topology evidence="1">Multi-pass membrane protein</topology>
    </subcellularLocation>
</comment>
<dbReference type="PROSITE" id="PS50850">
    <property type="entry name" value="MFS"/>
    <property type="match status" value="1"/>
</dbReference>
<feature type="transmembrane region" description="Helical" evidence="7">
    <location>
        <begin position="63"/>
        <end position="87"/>
    </location>
</feature>
<dbReference type="KEGG" id="svn:CP980_01320"/>
<proteinExistence type="predicted"/>
<evidence type="ECO:0000313" key="10">
    <source>
        <dbReference type="Proteomes" id="UP000325563"/>
    </source>
</evidence>
<dbReference type="Proteomes" id="UP000325563">
    <property type="component" value="Chromosome"/>
</dbReference>
<organism evidence="9 10">
    <name type="scientific">Streptomyces vinaceus</name>
    <dbReference type="NCBI Taxonomy" id="1960"/>
    <lineage>
        <taxon>Bacteria</taxon>
        <taxon>Bacillati</taxon>
        <taxon>Actinomycetota</taxon>
        <taxon>Actinomycetes</taxon>
        <taxon>Kitasatosporales</taxon>
        <taxon>Streptomycetaceae</taxon>
        <taxon>Streptomyces</taxon>
    </lineage>
</organism>
<feature type="transmembrane region" description="Helical" evidence="7">
    <location>
        <begin position="94"/>
        <end position="114"/>
    </location>
</feature>
<evidence type="ECO:0000256" key="2">
    <source>
        <dbReference type="ARBA" id="ARBA00022475"/>
    </source>
</evidence>
<evidence type="ECO:0000256" key="7">
    <source>
        <dbReference type="SAM" id="Phobius"/>
    </source>
</evidence>
<feature type="transmembrane region" description="Helical" evidence="7">
    <location>
        <begin position="387"/>
        <end position="407"/>
    </location>
</feature>
<keyword evidence="4 7" id="KW-1133">Transmembrane helix</keyword>
<keyword evidence="3 7" id="KW-0812">Transmembrane</keyword>
<feature type="transmembrane region" description="Helical" evidence="7">
    <location>
        <begin position="305"/>
        <end position="324"/>
    </location>
</feature>
<dbReference type="PRINTS" id="PR01035">
    <property type="entry name" value="TCRTETA"/>
</dbReference>
<dbReference type="Gene3D" id="1.20.1250.20">
    <property type="entry name" value="MFS general substrate transporter like domains"/>
    <property type="match status" value="1"/>
</dbReference>
<dbReference type="InterPro" id="IPR001958">
    <property type="entry name" value="Tet-R_TetA/multi-R_MdtG-like"/>
</dbReference>
<keyword evidence="10" id="KW-1185">Reference proteome</keyword>
<evidence type="ECO:0000256" key="6">
    <source>
        <dbReference type="SAM" id="MobiDB-lite"/>
    </source>
</evidence>
<feature type="domain" description="Major facilitator superfamily (MFS) profile" evidence="8">
    <location>
        <begin position="30"/>
        <end position="415"/>
    </location>
</feature>
<dbReference type="EMBL" id="CP023692">
    <property type="protein sequence ID" value="QEV43895.1"/>
    <property type="molecule type" value="Genomic_DNA"/>
</dbReference>
<dbReference type="PANTHER" id="PTHR23513:SF11">
    <property type="entry name" value="STAPHYLOFERRIN A TRANSPORTER"/>
    <property type="match status" value="1"/>
</dbReference>
<feature type="compositionally biased region" description="Low complexity" evidence="6">
    <location>
        <begin position="1"/>
        <end position="11"/>
    </location>
</feature>
<dbReference type="GO" id="GO:0005886">
    <property type="term" value="C:plasma membrane"/>
    <property type="evidence" value="ECO:0007669"/>
    <property type="project" value="UniProtKB-SubCell"/>
</dbReference>
<accession>A0A5J6J098</accession>
<evidence type="ECO:0000259" key="8">
    <source>
        <dbReference type="PROSITE" id="PS50850"/>
    </source>
</evidence>
<dbReference type="InterPro" id="IPR036259">
    <property type="entry name" value="MFS_trans_sf"/>
</dbReference>
<dbReference type="RefSeq" id="WP_150492333.1">
    <property type="nucleotide sequence ID" value="NZ_BNBW01000012.1"/>
</dbReference>
<evidence type="ECO:0000256" key="1">
    <source>
        <dbReference type="ARBA" id="ARBA00004651"/>
    </source>
</evidence>
<dbReference type="GO" id="GO:0022857">
    <property type="term" value="F:transmembrane transporter activity"/>
    <property type="evidence" value="ECO:0007669"/>
    <property type="project" value="InterPro"/>
</dbReference>
<keyword evidence="5 7" id="KW-0472">Membrane</keyword>
<reference evidence="9 10" key="1">
    <citation type="submission" date="2017-09" db="EMBL/GenBank/DDBJ databases">
        <authorList>
            <person name="Lee N."/>
            <person name="Cho B.-K."/>
        </authorList>
    </citation>
    <scope>NUCLEOTIDE SEQUENCE [LARGE SCALE GENOMIC DNA]</scope>
    <source>
        <strain evidence="9 10">ATCC 27476</strain>
    </source>
</reference>
<evidence type="ECO:0000313" key="9">
    <source>
        <dbReference type="EMBL" id="QEV43895.1"/>
    </source>
</evidence>
<feature type="transmembrane region" description="Helical" evidence="7">
    <location>
        <begin position="238"/>
        <end position="262"/>
    </location>
</feature>